<gene>
    <name evidence="1" type="ORF">GIB67_011784</name>
</gene>
<keyword evidence="2" id="KW-1185">Reference proteome</keyword>
<dbReference type="AlphaFoldDB" id="A0A7J7NXF9"/>
<dbReference type="EMBL" id="JACGCM010000452">
    <property type="protein sequence ID" value="KAF6171887.1"/>
    <property type="molecule type" value="Genomic_DNA"/>
</dbReference>
<sequence>VKPEYHVNSSTSLILGGDLKVFQGSNLSTPGWYEWSTDQTLGDAFGLTTLCFV</sequence>
<evidence type="ECO:0000313" key="2">
    <source>
        <dbReference type="Proteomes" id="UP000541444"/>
    </source>
</evidence>
<evidence type="ECO:0000313" key="1">
    <source>
        <dbReference type="EMBL" id="KAF6171887.1"/>
    </source>
</evidence>
<comment type="caution">
    <text evidence="1">The sequence shown here is derived from an EMBL/GenBank/DDBJ whole genome shotgun (WGS) entry which is preliminary data.</text>
</comment>
<accession>A0A7J7NXF9</accession>
<name>A0A7J7NXF9_9MAGN</name>
<feature type="non-terminal residue" evidence="1">
    <location>
        <position position="1"/>
    </location>
</feature>
<protein>
    <submittedName>
        <fullName evidence="1">Uncharacterized protein</fullName>
    </submittedName>
</protein>
<proteinExistence type="predicted"/>
<reference evidence="1 2" key="1">
    <citation type="journal article" date="2020" name="IScience">
        <title>Genome Sequencing of the Endangered Kingdonia uniflora (Circaeasteraceae, Ranunculales) Reveals Potential Mechanisms of Evolutionary Specialization.</title>
        <authorList>
            <person name="Sun Y."/>
            <person name="Deng T."/>
            <person name="Zhang A."/>
            <person name="Moore M.J."/>
            <person name="Landis J.B."/>
            <person name="Lin N."/>
            <person name="Zhang H."/>
            <person name="Zhang X."/>
            <person name="Huang J."/>
            <person name="Zhang X."/>
            <person name="Sun H."/>
            <person name="Wang H."/>
        </authorList>
    </citation>
    <scope>NUCLEOTIDE SEQUENCE [LARGE SCALE GENOMIC DNA]</scope>
    <source>
        <strain evidence="1">TB1705</strain>
        <tissue evidence="1">Leaf</tissue>
    </source>
</reference>
<dbReference type="Proteomes" id="UP000541444">
    <property type="component" value="Unassembled WGS sequence"/>
</dbReference>
<organism evidence="1 2">
    <name type="scientific">Kingdonia uniflora</name>
    <dbReference type="NCBI Taxonomy" id="39325"/>
    <lineage>
        <taxon>Eukaryota</taxon>
        <taxon>Viridiplantae</taxon>
        <taxon>Streptophyta</taxon>
        <taxon>Embryophyta</taxon>
        <taxon>Tracheophyta</taxon>
        <taxon>Spermatophyta</taxon>
        <taxon>Magnoliopsida</taxon>
        <taxon>Ranunculales</taxon>
        <taxon>Circaeasteraceae</taxon>
        <taxon>Kingdonia</taxon>
    </lineage>
</organism>